<dbReference type="AlphaFoldDB" id="A0A3S0KU51"/>
<feature type="region of interest" description="Disordered" evidence="1">
    <location>
        <begin position="1"/>
        <end position="26"/>
    </location>
</feature>
<dbReference type="OrthoDB" id="5593192at2"/>
<dbReference type="Proteomes" id="UP000282060">
    <property type="component" value="Unassembled WGS sequence"/>
</dbReference>
<dbReference type="EMBL" id="RXNV01000001">
    <property type="protein sequence ID" value="RTR34460.1"/>
    <property type="molecule type" value="Genomic_DNA"/>
</dbReference>
<evidence type="ECO:0000256" key="1">
    <source>
        <dbReference type="SAM" id="MobiDB-lite"/>
    </source>
</evidence>
<keyword evidence="3" id="KW-1185">Reference proteome</keyword>
<comment type="caution">
    <text evidence="2">The sequence shown here is derived from an EMBL/GenBank/DDBJ whole genome shotgun (WGS) entry which is preliminary data.</text>
</comment>
<proteinExistence type="predicted"/>
<organism evidence="2 3">
    <name type="scientific">Shewanella atlantica</name>
    <dbReference type="NCBI Taxonomy" id="271099"/>
    <lineage>
        <taxon>Bacteria</taxon>
        <taxon>Pseudomonadati</taxon>
        <taxon>Pseudomonadota</taxon>
        <taxon>Gammaproteobacteria</taxon>
        <taxon>Alteromonadales</taxon>
        <taxon>Shewanellaceae</taxon>
        <taxon>Shewanella</taxon>
    </lineage>
</organism>
<feature type="compositionally biased region" description="Polar residues" evidence="1">
    <location>
        <begin position="9"/>
        <end position="24"/>
    </location>
</feature>
<evidence type="ECO:0000313" key="2">
    <source>
        <dbReference type="EMBL" id="RTR34460.1"/>
    </source>
</evidence>
<gene>
    <name evidence="2" type="ORF">EKG39_01935</name>
</gene>
<name>A0A3S0KU51_9GAMM</name>
<dbReference type="RefSeq" id="WP_126503721.1">
    <property type="nucleotide sequence ID" value="NZ_RXNV01000001.1"/>
</dbReference>
<sequence length="144" mass="15799">MGLADLKKSSTQSDPGTNPNTRKLQMSLDEFIDDATSYAAGHSSADKSMADVIELASHFSVPESQPFSNAISRSEPKQVIKVLRGTEPYRKATFTLSESAISHLAELASGCDVAKSKLIRFLIEHHFSLSDDERKEKENSIIVD</sequence>
<protein>
    <submittedName>
        <fullName evidence="2">CopG family transcriptional regulator</fullName>
    </submittedName>
</protein>
<reference evidence="2 3" key="1">
    <citation type="submission" date="2018-12" db="EMBL/GenBank/DDBJ databases">
        <authorList>
            <person name="Yu L."/>
        </authorList>
    </citation>
    <scope>NUCLEOTIDE SEQUENCE [LARGE SCALE GENOMIC DNA]</scope>
    <source>
        <strain evidence="2 3">HAW-EB5</strain>
    </source>
</reference>
<accession>A0A3S0KU51</accession>
<evidence type="ECO:0000313" key="3">
    <source>
        <dbReference type="Proteomes" id="UP000282060"/>
    </source>
</evidence>